<dbReference type="EMBL" id="CH933806">
    <property type="protein sequence ID" value="EDW15765.1"/>
    <property type="molecule type" value="Genomic_DNA"/>
</dbReference>
<name>B4KB61_DROMO</name>
<feature type="compositionally biased region" description="Basic and acidic residues" evidence="2">
    <location>
        <begin position="358"/>
        <end position="373"/>
    </location>
</feature>
<dbReference type="Proteomes" id="UP000009192">
    <property type="component" value="Unassembled WGS sequence"/>
</dbReference>
<organism evidence="3 4">
    <name type="scientific">Drosophila mojavensis</name>
    <name type="common">Fruit fly</name>
    <dbReference type="NCBI Taxonomy" id="7230"/>
    <lineage>
        <taxon>Eukaryota</taxon>
        <taxon>Metazoa</taxon>
        <taxon>Ecdysozoa</taxon>
        <taxon>Arthropoda</taxon>
        <taxon>Hexapoda</taxon>
        <taxon>Insecta</taxon>
        <taxon>Pterygota</taxon>
        <taxon>Neoptera</taxon>
        <taxon>Endopterygota</taxon>
        <taxon>Diptera</taxon>
        <taxon>Brachycera</taxon>
        <taxon>Muscomorpha</taxon>
        <taxon>Ephydroidea</taxon>
        <taxon>Drosophilidae</taxon>
        <taxon>Drosophila</taxon>
    </lineage>
</organism>
<dbReference type="PANTHER" id="PTHR23325:SF1">
    <property type="entry name" value="SERUM RESPONSE FACTOR-BINDING PROTEIN 1"/>
    <property type="match status" value="1"/>
</dbReference>
<feature type="region of interest" description="Disordered" evidence="2">
    <location>
        <begin position="201"/>
        <end position="300"/>
    </location>
</feature>
<evidence type="ECO:0008006" key="5">
    <source>
        <dbReference type="Google" id="ProtNLM"/>
    </source>
</evidence>
<evidence type="ECO:0000256" key="2">
    <source>
        <dbReference type="SAM" id="MobiDB-lite"/>
    </source>
</evidence>
<dbReference type="PANTHER" id="PTHR23325">
    <property type="entry name" value="SERUM RESPONSE FACTOR-BINDING"/>
    <property type="match status" value="1"/>
</dbReference>
<dbReference type="PhylomeDB" id="B4KB61"/>
<feature type="region of interest" description="Disordered" evidence="2">
    <location>
        <begin position="431"/>
        <end position="453"/>
    </location>
</feature>
<dbReference type="GO" id="GO:0030490">
    <property type="term" value="P:maturation of SSU-rRNA"/>
    <property type="evidence" value="ECO:0007669"/>
    <property type="project" value="TreeGrafter"/>
</dbReference>
<feature type="compositionally biased region" description="Basic and acidic residues" evidence="2">
    <location>
        <begin position="256"/>
        <end position="279"/>
    </location>
</feature>
<dbReference type="KEGG" id="dmo:Dmoj_GI10154"/>
<accession>B4KB61</accession>
<keyword evidence="4" id="KW-1185">Reference proteome</keyword>
<feature type="compositionally biased region" description="Low complexity" evidence="2">
    <location>
        <begin position="433"/>
        <end position="450"/>
    </location>
</feature>
<sequence length="479" mass="55345">MFNKLEFNNLVITNKKRIQQARVQTISKLVNKVRKLKEGLKKQPDNEKIQERIRKTVECMSELKSLKSLDIMRTLLLQDGKNHNTVLTNGRATPDEIAIAMLGLNKVMQTLVAAFQQKLDLTNAANADWRIAILETSKRRLKLQRTEEKRRKRKELKELKEKTRNRLEWLQKNQPEVDKCEEDTKNNIDTDAGKCLIKRQSSKETDEELTGKTKTKSKPAIKVKAKSKKQKSEQIELDVRHKKSKTDANKQQPVDAEMKPNRMDAAEQPKRKETREVENKSLPNDNRNKSKKMEKQRPTHVVDPFFITESGQPYLSTAVVLSGDSNNESEDETEPRNYVEHRKQKSLVKKQDYNNTRFNERHSTWVADEDKTEPQNCVEQRKQKPLANKQDYKNTRFNERHPAWVANEQQKPTVTNFKGKKIKFGEDGDITETSIASPAITAPTPTPASTEGMHPSWVAKQKLKPKIAVFSGKKIKFDD</sequence>
<protein>
    <recommendedName>
        <fullName evidence="5">Serum response factor-binding protein 1</fullName>
    </recommendedName>
</protein>
<dbReference type="OrthoDB" id="3364872at2759"/>
<evidence type="ECO:0000313" key="4">
    <source>
        <dbReference type="Proteomes" id="UP000009192"/>
    </source>
</evidence>
<evidence type="ECO:0000313" key="3">
    <source>
        <dbReference type="EMBL" id="EDW15765.1"/>
    </source>
</evidence>
<feature type="region of interest" description="Disordered" evidence="2">
    <location>
        <begin position="322"/>
        <end position="397"/>
    </location>
</feature>
<dbReference type="GO" id="GO:0016020">
    <property type="term" value="C:membrane"/>
    <property type="evidence" value="ECO:0007669"/>
    <property type="project" value="EnsemblMetazoa"/>
</dbReference>
<keyword evidence="1" id="KW-0175">Coiled coil</keyword>
<dbReference type="InterPro" id="IPR037393">
    <property type="entry name" value="Bud22/SRFB1"/>
</dbReference>
<dbReference type="InParanoid" id="B4KB61"/>
<feature type="compositionally biased region" description="Basic and acidic residues" evidence="2">
    <location>
        <begin position="286"/>
        <end position="297"/>
    </location>
</feature>
<dbReference type="AlphaFoldDB" id="B4KB61"/>
<evidence type="ECO:0000256" key="1">
    <source>
        <dbReference type="SAM" id="Coils"/>
    </source>
</evidence>
<dbReference type="GO" id="GO:0030686">
    <property type="term" value="C:90S preribosome"/>
    <property type="evidence" value="ECO:0007669"/>
    <property type="project" value="TreeGrafter"/>
</dbReference>
<dbReference type="OMA" id="ANADWRI"/>
<dbReference type="eggNOG" id="ENOG502SB03">
    <property type="taxonomic scope" value="Eukaryota"/>
</dbReference>
<gene>
    <name evidence="3" type="primary">Dmoj\GI10154</name>
    <name evidence="3" type="ORF">Dmoj_GI10154</name>
</gene>
<dbReference type="FunCoup" id="B4KB61">
    <property type="interactions" value="121"/>
</dbReference>
<dbReference type="HOGENOM" id="CLU_593499_0_0_1"/>
<dbReference type="GO" id="GO:0005634">
    <property type="term" value="C:nucleus"/>
    <property type="evidence" value="ECO:0007669"/>
    <property type="project" value="EnsemblMetazoa"/>
</dbReference>
<proteinExistence type="predicted"/>
<reference evidence="3 4" key="1">
    <citation type="journal article" date="2007" name="Nature">
        <title>Evolution of genes and genomes on the Drosophila phylogeny.</title>
        <authorList>
            <consortium name="Drosophila 12 Genomes Consortium"/>
            <person name="Clark A.G."/>
            <person name="Eisen M.B."/>
            <person name="Smith D.R."/>
            <person name="Bergman C.M."/>
            <person name="Oliver B."/>
            <person name="Markow T.A."/>
            <person name="Kaufman T.C."/>
            <person name="Kellis M."/>
            <person name="Gelbart W."/>
            <person name="Iyer V.N."/>
            <person name="Pollard D.A."/>
            <person name="Sackton T.B."/>
            <person name="Larracuente A.M."/>
            <person name="Singh N.D."/>
            <person name="Abad J.P."/>
            <person name="Abt D.N."/>
            <person name="Adryan B."/>
            <person name="Aguade M."/>
            <person name="Akashi H."/>
            <person name="Anderson W.W."/>
            <person name="Aquadro C.F."/>
            <person name="Ardell D.H."/>
            <person name="Arguello R."/>
            <person name="Artieri C.G."/>
            <person name="Barbash D.A."/>
            <person name="Barker D."/>
            <person name="Barsanti P."/>
            <person name="Batterham P."/>
            <person name="Batzoglou S."/>
            <person name="Begun D."/>
            <person name="Bhutkar A."/>
            <person name="Blanco E."/>
            <person name="Bosak S.A."/>
            <person name="Bradley R.K."/>
            <person name="Brand A.D."/>
            <person name="Brent M.R."/>
            <person name="Brooks A.N."/>
            <person name="Brown R.H."/>
            <person name="Butlin R.K."/>
            <person name="Caggese C."/>
            <person name="Calvi B.R."/>
            <person name="Bernardo de Carvalho A."/>
            <person name="Caspi A."/>
            <person name="Castrezana S."/>
            <person name="Celniker S.E."/>
            <person name="Chang J.L."/>
            <person name="Chapple C."/>
            <person name="Chatterji S."/>
            <person name="Chinwalla A."/>
            <person name="Civetta A."/>
            <person name="Clifton S.W."/>
            <person name="Comeron J.M."/>
            <person name="Costello J.C."/>
            <person name="Coyne J.A."/>
            <person name="Daub J."/>
            <person name="David R.G."/>
            <person name="Delcher A.L."/>
            <person name="Delehaunty K."/>
            <person name="Do C.B."/>
            <person name="Ebling H."/>
            <person name="Edwards K."/>
            <person name="Eickbush T."/>
            <person name="Evans J.D."/>
            <person name="Filipski A."/>
            <person name="Findeiss S."/>
            <person name="Freyhult E."/>
            <person name="Fulton L."/>
            <person name="Fulton R."/>
            <person name="Garcia A.C."/>
            <person name="Gardiner A."/>
            <person name="Garfield D.A."/>
            <person name="Garvin B.E."/>
            <person name="Gibson G."/>
            <person name="Gilbert D."/>
            <person name="Gnerre S."/>
            <person name="Godfrey J."/>
            <person name="Good R."/>
            <person name="Gotea V."/>
            <person name="Gravely B."/>
            <person name="Greenberg A.J."/>
            <person name="Griffiths-Jones S."/>
            <person name="Gross S."/>
            <person name="Guigo R."/>
            <person name="Gustafson E.A."/>
            <person name="Haerty W."/>
            <person name="Hahn M.W."/>
            <person name="Halligan D.L."/>
            <person name="Halpern A.L."/>
            <person name="Halter G.M."/>
            <person name="Han M.V."/>
            <person name="Heger A."/>
            <person name="Hillier L."/>
            <person name="Hinrichs A.S."/>
            <person name="Holmes I."/>
            <person name="Hoskins R.A."/>
            <person name="Hubisz M.J."/>
            <person name="Hultmark D."/>
            <person name="Huntley M.A."/>
            <person name="Jaffe D.B."/>
            <person name="Jagadeeshan S."/>
            <person name="Jeck W.R."/>
            <person name="Johnson J."/>
            <person name="Jones C.D."/>
            <person name="Jordan W.C."/>
            <person name="Karpen G.H."/>
            <person name="Kataoka E."/>
            <person name="Keightley P.D."/>
            <person name="Kheradpour P."/>
            <person name="Kirkness E.F."/>
            <person name="Koerich L.B."/>
            <person name="Kristiansen K."/>
            <person name="Kudrna D."/>
            <person name="Kulathinal R.J."/>
            <person name="Kumar S."/>
            <person name="Kwok R."/>
            <person name="Lander E."/>
            <person name="Langley C.H."/>
            <person name="Lapoint R."/>
            <person name="Lazzaro B.P."/>
            <person name="Lee S.J."/>
            <person name="Levesque L."/>
            <person name="Li R."/>
            <person name="Lin C.F."/>
            <person name="Lin M.F."/>
            <person name="Lindblad-Toh K."/>
            <person name="Llopart A."/>
            <person name="Long M."/>
            <person name="Low L."/>
            <person name="Lozovsky E."/>
            <person name="Lu J."/>
            <person name="Luo M."/>
            <person name="Machado C.A."/>
            <person name="Makalowski W."/>
            <person name="Marzo M."/>
            <person name="Matsuda M."/>
            <person name="Matzkin L."/>
            <person name="McAllister B."/>
            <person name="McBride C.S."/>
            <person name="McKernan B."/>
            <person name="McKernan K."/>
            <person name="Mendez-Lago M."/>
            <person name="Minx P."/>
            <person name="Mollenhauer M.U."/>
            <person name="Montooth K."/>
            <person name="Mount S.M."/>
            <person name="Mu X."/>
            <person name="Myers E."/>
            <person name="Negre B."/>
            <person name="Newfeld S."/>
            <person name="Nielsen R."/>
            <person name="Noor M.A."/>
            <person name="O'Grady P."/>
            <person name="Pachter L."/>
            <person name="Papaceit M."/>
            <person name="Parisi M.J."/>
            <person name="Parisi M."/>
            <person name="Parts L."/>
            <person name="Pedersen J.S."/>
            <person name="Pesole G."/>
            <person name="Phillippy A.M."/>
            <person name="Ponting C.P."/>
            <person name="Pop M."/>
            <person name="Porcelli D."/>
            <person name="Powell J.R."/>
            <person name="Prohaska S."/>
            <person name="Pruitt K."/>
            <person name="Puig M."/>
            <person name="Quesneville H."/>
            <person name="Ram K.R."/>
            <person name="Rand D."/>
            <person name="Rasmussen M.D."/>
            <person name="Reed L.K."/>
            <person name="Reenan R."/>
            <person name="Reily A."/>
            <person name="Remington K.A."/>
            <person name="Rieger T.T."/>
            <person name="Ritchie M.G."/>
            <person name="Robin C."/>
            <person name="Rogers Y.H."/>
            <person name="Rohde C."/>
            <person name="Rozas J."/>
            <person name="Rubenfield M.J."/>
            <person name="Ruiz A."/>
            <person name="Russo S."/>
            <person name="Salzberg S.L."/>
            <person name="Sanchez-Gracia A."/>
            <person name="Saranga D.J."/>
            <person name="Sato H."/>
            <person name="Schaeffer S.W."/>
            <person name="Schatz M.C."/>
            <person name="Schlenke T."/>
            <person name="Schwartz R."/>
            <person name="Segarra C."/>
            <person name="Singh R.S."/>
            <person name="Sirot L."/>
            <person name="Sirota M."/>
            <person name="Sisneros N.B."/>
            <person name="Smith C.D."/>
            <person name="Smith T.F."/>
            <person name="Spieth J."/>
            <person name="Stage D.E."/>
            <person name="Stark A."/>
            <person name="Stephan W."/>
            <person name="Strausberg R.L."/>
            <person name="Strempel S."/>
            <person name="Sturgill D."/>
            <person name="Sutton G."/>
            <person name="Sutton G.G."/>
            <person name="Tao W."/>
            <person name="Teichmann S."/>
            <person name="Tobari Y.N."/>
            <person name="Tomimura Y."/>
            <person name="Tsolas J.M."/>
            <person name="Valente V.L."/>
            <person name="Venter E."/>
            <person name="Venter J.C."/>
            <person name="Vicario S."/>
            <person name="Vieira F.G."/>
            <person name="Vilella A.J."/>
            <person name="Villasante A."/>
            <person name="Walenz B."/>
            <person name="Wang J."/>
            <person name="Wasserman M."/>
            <person name="Watts T."/>
            <person name="Wilson D."/>
            <person name="Wilson R.K."/>
            <person name="Wing R.A."/>
            <person name="Wolfner M.F."/>
            <person name="Wong A."/>
            <person name="Wong G.K."/>
            <person name="Wu C.I."/>
            <person name="Wu G."/>
            <person name="Yamamoto D."/>
            <person name="Yang H.P."/>
            <person name="Yang S.P."/>
            <person name="Yorke J.A."/>
            <person name="Yoshida K."/>
            <person name="Zdobnov E."/>
            <person name="Zhang P."/>
            <person name="Zhang Y."/>
            <person name="Zimin A.V."/>
            <person name="Baldwin J."/>
            <person name="Abdouelleil A."/>
            <person name="Abdulkadir J."/>
            <person name="Abebe A."/>
            <person name="Abera B."/>
            <person name="Abreu J."/>
            <person name="Acer S.C."/>
            <person name="Aftuck L."/>
            <person name="Alexander A."/>
            <person name="An P."/>
            <person name="Anderson E."/>
            <person name="Anderson S."/>
            <person name="Arachi H."/>
            <person name="Azer M."/>
            <person name="Bachantsang P."/>
            <person name="Barry A."/>
            <person name="Bayul T."/>
            <person name="Berlin A."/>
            <person name="Bessette D."/>
            <person name="Bloom T."/>
            <person name="Blye J."/>
            <person name="Boguslavskiy L."/>
            <person name="Bonnet C."/>
            <person name="Boukhgalter B."/>
            <person name="Bourzgui I."/>
            <person name="Brown A."/>
            <person name="Cahill P."/>
            <person name="Channer S."/>
            <person name="Cheshatsang Y."/>
            <person name="Chuda L."/>
            <person name="Citroen M."/>
            <person name="Collymore A."/>
            <person name="Cooke P."/>
            <person name="Costello M."/>
            <person name="D'Aco K."/>
            <person name="Daza R."/>
            <person name="De Haan G."/>
            <person name="DeGray S."/>
            <person name="DeMaso C."/>
            <person name="Dhargay N."/>
            <person name="Dooley K."/>
            <person name="Dooley E."/>
            <person name="Doricent M."/>
            <person name="Dorje P."/>
            <person name="Dorjee K."/>
            <person name="Dupes A."/>
            <person name="Elong R."/>
            <person name="Falk J."/>
            <person name="Farina A."/>
            <person name="Faro S."/>
            <person name="Ferguson D."/>
            <person name="Fisher S."/>
            <person name="Foley C.D."/>
            <person name="Franke A."/>
            <person name="Friedrich D."/>
            <person name="Gadbois L."/>
            <person name="Gearin G."/>
            <person name="Gearin C.R."/>
            <person name="Giannoukos G."/>
            <person name="Goode T."/>
            <person name="Graham J."/>
            <person name="Grandbois E."/>
            <person name="Grewal S."/>
            <person name="Gyaltsen K."/>
            <person name="Hafez N."/>
            <person name="Hagos B."/>
            <person name="Hall J."/>
            <person name="Henson C."/>
            <person name="Hollinger A."/>
            <person name="Honan T."/>
            <person name="Huard M.D."/>
            <person name="Hughes L."/>
            <person name="Hurhula B."/>
            <person name="Husby M.E."/>
            <person name="Kamat A."/>
            <person name="Kanga B."/>
            <person name="Kashin S."/>
            <person name="Khazanovich D."/>
            <person name="Kisner P."/>
            <person name="Lance K."/>
            <person name="Lara M."/>
            <person name="Lee W."/>
            <person name="Lennon N."/>
            <person name="Letendre F."/>
            <person name="LeVine R."/>
            <person name="Lipovsky A."/>
            <person name="Liu X."/>
            <person name="Liu J."/>
            <person name="Liu S."/>
            <person name="Lokyitsang T."/>
            <person name="Lokyitsang Y."/>
            <person name="Lubonja R."/>
            <person name="Lui A."/>
            <person name="MacDonald P."/>
            <person name="Magnisalis V."/>
            <person name="Maru K."/>
            <person name="Matthews C."/>
            <person name="McCusker W."/>
            <person name="McDonough S."/>
            <person name="Mehta T."/>
            <person name="Meldrim J."/>
            <person name="Meneus L."/>
            <person name="Mihai O."/>
            <person name="Mihalev A."/>
            <person name="Mihova T."/>
            <person name="Mittelman R."/>
            <person name="Mlenga V."/>
            <person name="Montmayeur A."/>
            <person name="Mulrain L."/>
            <person name="Navidi A."/>
            <person name="Naylor J."/>
            <person name="Negash T."/>
            <person name="Nguyen T."/>
            <person name="Nguyen N."/>
            <person name="Nicol R."/>
            <person name="Norbu C."/>
            <person name="Norbu N."/>
            <person name="Novod N."/>
            <person name="O'Neill B."/>
            <person name="Osman S."/>
            <person name="Markiewicz E."/>
            <person name="Oyono O.L."/>
            <person name="Patti C."/>
            <person name="Phunkhang P."/>
            <person name="Pierre F."/>
            <person name="Priest M."/>
            <person name="Raghuraman S."/>
            <person name="Rege F."/>
            <person name="Reyes R."/>
            <person name="Rise C."/>
            <person name="Rogov P."/>
            <person name="Ross K."/>
            <person name="Ryan E."/>
            <person name="Settipalli S."/>
            <person name="Shea T."/>
            <person name="Sherpa N."/>
            <person name="Shi L."/>
            <person name="Shih D."/>
            <person name="Sparrow T."/>
            <person name="Spaulding J."/>
            <person name="Stalker J."/>
            <person name="Stange-Thomann N."/>
            <person name="Stavropoulos S."/>
            <person name="Stone C."/>
            <person name="Strader C."/>
            <person name="Tesfaye S."/>
            <person name="Thomson T."/>
            <person name="Thoulutsang Y."/>
            <person name="Thoulutsang D."/>
            <person name="Topham K."/>
            <person name="Topping I."/>
            <person name="Tsamla T."/>
            <person name="Vassiliev H."/>
            <person name="Vo A."/>
            <person name="Wangchuk T."/>
            <person name="Wangdi T."/>
            <person name="Weiand M."/>
            <person name="Wilkinson J."/>
            <person name="Wilson A."/>
            <person name="Yadav S."/>
            <person name="Young G."/>
            <person name="Yu Q."/>
            <person name="Zembek L."/>
            <person name="Zhong D."/>
            <person name="Zimmer A."/>
            <person name="Zwirko Z."/>
            <person name="Jaffe D.B."/>
            <person name="Alvarez P."/>
            <person name="Brockman W."/>
            <person name="Butler J."/>
            <person name="Chin C."/>
            <person name="Gnerre S."/>
            <person name="Grabherr M."/>
            <person name="Kleber M."/>
            <person name="Mauceli E."/>
            <person name="MacCallum I."/>
        </authorList>
    </citation>
    <scope>NUCLEOTIDE SEQUENCE [LARGE SCALE GENOMIC DNA]</scope>
    <source>
        <strain evidence="4">Tucson 15081-1352.22</strain>
    </source>
</reference>
<feature type="compositionally biased region" description="Basic residues" evidence="2">
    <location>
        <begin position="213"/>
        <end position="229"/>
    </location>
</feature>
<feature type="coiled-coil region" evidence="1">
    <location>
        <begin position="138"/>
        <end position="173"/>
    </location>
</feature>
<feature type="compositionally biased region" description="Basic and acidic residues" evidence="2">
    <location>
        <begin position="230"/>
        <end position="239"/>
    </location>
</feature>